<organism evidence="2 3">
    <name type="scientific">Lysinibacillus boronitolerans JCM 21713 = 10a = NBRC 103108</name>
    <dbReference type="NCBI Taxonomy" id="1294264"/>
    <lineage>
        <taxon>Bacteria</taxon>
        <taxon>Bacillati</taxon>
        <taxon>Bacillota</taxon>
        <taxon>Bacilli</taxon>
        <taxon>Bacillales</taxon>
        <taxon>Bacillaceae</taxon>
        <taxon>Lysinibacillus</taxon>
    </lineage>
</organism>
<dbReference type="RefSeq" id="WP_004227828.1">
    <property type="nucleotide sequence ID" value="NZ_AVCW01000004.1"/>
</dbReference>
<protein>
    <submittedName>
        <fullName evidence="2">Uncharacterized protein</fullName>
    </submittedName>
</protein>
<sequence>MELLVITGAGIAEKVANSSNPWIYLSIILIIAVLIAGRYIFNYLIQLDQSHRDESKEREKALMTHLERSNESQERTANALEGIHSSLSTLEGRVDRIEKHTYNKESA</sequence>
<feature type="transmembrane region" description="Helical" evidence="1">
    <location>
        <begin position="22"/>
        <end position="41"/>
    </location>
</feature>
<keyword evidence="1" id="KW-1133">Transmembrane helix</keyword>
<reference evidence="2 3" key="1">
    <citation type="submission" date="2014-02" db="EMBL/GenBank/DDBJ databases">
        <title>Draft genome sequence of Lysinibacillus boronitolerans NBRC 103108.</title>
        <authorList>
            <person name="Zhang F."/>
            <person name="Wang G."/>
            <person name="Zhang L."/>
        </authorList>
    </citation>
    <scope>NUCLEOTIDE SEQUENCE [LARGE SCALE GENOMIC DNA]</scope>
    <source>
        <strain evidence="2 3">NBRC 103108</strain>
    </source>
</reference>
<evidence type="ECO:0000256" key="1">
    <source>
        <dbReference type="SAM" id="Phobius"/>
    </source>
</evidence>
<dbReference type="Proteomes" id="UP000030487">
    <property type="component" value="Unassembled WGS sequence"/>
</dbReference>
<keyword evidence="1" id="KW-0472">Membrane</keyword>
<proteinExistence type="predicted"/>
<evidence type="ECO:0000313" key="3">
    <source>
        <dbReference type="Proteomes" id="UP000030487"/>
    </source>
</evidence>
<keyword evidence="3" id="KW-1185">Reference proteome</keyword>
<gene>
    <name evidence="2" type="ORF">CD31_17590</name>
</gene>
<comment type="caution">
    <text evidence="2">The sequence shown here is derived from an EMBL/GenBank/DDBJ whole genome shotgun (WGS) entry which is preliminary data.</text>
</comment>
<dbReference type="EMBL" id="JPVR01000078">
    <property type="protein sequence ID" value="KGR83191.1"/>
    <property type="molecule type" value="Genomic_DNA"/>
</dbReference>
<name>A0ABR4XX58_9BACI</name>
<accession>A0ABR4XX58</accession>
<evidence type="ECO:0000313" key="2">
    <source>
        <dbReference type="EMBL" id="KGR83191.1"/>
    </source>
</evidence>
<keyword evidence="1" id="KW-0812">Transmembrane</keyword>